<dbReference type="GO" id="GO:0033316">
    <property type="term" value="P:meiotic spindle assembly checkpoint signaling"/>
    <property type="evidence" value="ECO:0007669"/>
    <property type="project" value="TreeGrafter"/>
</dbReference>
<dbReference type="InterPro" id="IPR017441">
    <property type="entry name" value="Protein_kinase_ATP_BS"/>
</dbReference>
<dbReference type="AlphaFoldDB" id="A0A9P3GBC0"/>
<dbReference type="GO" id="GO:0098813">
    <property type="term" value="P:nuclear chromosome segregation"/>
    <property type="evidence" value="ECO:0007669"/>
    <property type="project" value="UniProtKB-ARBA"/>
</dbReference>
<dbReference type="Pfam" id="PF00069">
    <property type="entry name" value="Pkinase"/>
    <property type="match status" value="1"/>
</dbReference>
<dbReference type="PROSITE" id="PS00107">
    <property type="entry name" value="PROTEIN_KINASE_ATP"/>
    <property type="match status" value="1"/>
</dbReference>
<keyword evidence="4" id="KW-0418">Kinase</keyword>
<dbReference type="PANTHER" id="PTHR22974:SF21">
    <property type="entry name" value="DUAL SPECIFICITY PROTEIN KINASE TTK"/>
    <property type="match status" value="1"/>
</dbReference>
<dbReference type="SUPFAM" id="SSF56112">
    <property type="entry name" value="Protein kinase-like (PK-like)"/>
    <property type="match status" value="1"/>
</dbReference>
<sequence>MRTKRPEAITELEEPQELEPYERPRSALEMSPSKTRPRRSASMSEARGDELPNGYNPQSAYMRATAARGARRVTIEEKMKQEHDFMFLDADPRRDSLRTPDSYGSDELERQAMALVNAHAPPGALPYEQRGTPSPPKVHAVPTHHNLKSLYGQQRKDTEPARNGSPTLGSPTAMNYFPRGQSPQHRDSDANYVARAGYNGLQASGVRHRGSPHMAEQAAAVGMAAPHAMSMQSKAWTVPDPKQRDSLDDGEGSSGENFQLQQYQQQYQQEQHQQEHIQPQAQAPQQNGRMRPPPVPIRASQSLPQVQQQPQHHALPPPPPPPVPAHQPKTMFVNKRVYQRLDLLGKGGSSRVYRVMDQTSNEIYALKRVALDRTDPESMNGYMNEIALLKRLDGNHRIIRLIDSEVRRAGGGSKGVLHLLMECGEIDLAKLLQQQQVEPVDFVWVSYYWKQMLQAVHVIHEEKIVHSDLKPANFVLVKGQLKLIDFGIANAIANDTTNIQRDHQIGTVNYMSPEAIELGEGMRRLKVGRQSDIWSLGCILYQMVYGQPPFQHLGIYQKMRAIPDGSYTIDFPEYASPLARRTDPDSPQRRLDHLKVPVPKHVIETIKRCLVRNPKERAAIPELLDENWLTMREPAALAPSAPPTPPPPSPSPALKPDEVIINPFYMSQLLSYGIMLGKGEKKFEGEALDFEAMRLVGELQNVRASVPTPSDSSESASASEAEDVDAT</sequence>
<feature type="compositionally biased region" description="Low complexity" evidence="7">
    <location>
        <begin position="215"/>
        <end position="228"/>
    </location>
</feature>
<feature type="region of interest" description="Disordered" evidence="7">
    <location>
        <begin position="121"/>
        <end position="187"/>
    </location>
</feature>
<dbReference type="InterPro" id="IPR027084">
    <property type="entry name" value="Mps1_cat"/>
</dbReference>
<evidence type="ECO:0000256" key="7">
    <source>
        <dbReference type="SAM" id="MobiDB-lite"/>
    </source>
</evidence>
<gene>
    <name evidence="9" type="ORF">PsYK624_078970</name>
</gene>
<name>A0A9P3GBC0_9APHY</name>
<dbReference type="InterPro" id="IPR008271">
    <property type="entry name" value="Ser/Thr_kinase_AS"/>
</dbReference>
<feature type="binding site" evidence="6">
    <location>
        <position position="367"/>
    </location>
    <ligand>
        <name>ATP</name>
        <dbReference type="ChEBI" id="CHEBI:30616"/>
    </ligand>
</feature>
<evidence type="ECO:0000313" key="10">
    <source>
        <dbReference type="Proteomes" id="UP000703269"/>
    </source>
</evidence>
<feature type="compositionally biased region" description="Acidic residues" evidence="7">
    <location>
        <begin position="10"/>
        <end position="19"/>
    </location>
</feature>
<feature type="compositionally biased region" description="Low complexity" evidence="7">
    <location>
        <begin position="300"/>
        <end position="314"/>
    </location>
</feature>
<dbReference type="GO" id="GO:0005524">
    <property type="term" value="F:ATP binding"/>
    <property type="evidence" value="ECO:0007669"/>
    <property type="project" value="UniProtKB-UniRule"/>
</dbReference>
<keyword evidence="5 6" id="KW-0067">ATP-binding</keyword>
<dbReference type="Gene3D" id="1.10.510.10">
    <property type="entry name" value="Transferase(Phosphotransferase) domain 1"/>
    <property type="match status" value="1"/>
</dbReference>
<feature type="compositionally biased region" description="Low complexity" evidence="7">
    <location>
        <begin position="259"/>
        <end position="286"/>
    </location>
</feature>
<feature type="compositionally biased region" description="Polar residues" evidence="7">
    <location>
        <begin position="164"/>
        <end position="173"/>
    </location>
</feature>
<dbReference type="PANTHER" id="PTHR22974">
    <property type="entry name" value="MIXED LINEAGE PROTEIN KINASE"/>
    <property type="match status" value="1"/>
</dbReference>
<feature type="compositionally biased region" description="Pro residues" evidence="7">
    <location>
        <begin position="315"/>
        <end position="325"/>
    </location>
</feature>
<proteinExistence type="predicted"/>
<dbReference type="PROSITE" id="PS50011">
    <property type="entry name" value="PROTEIN_KINASE_DOM"/>
    <property type="match status" value="1"/>
</dbReference>
<evidence type="ECO:0000313" key="9">
    <source>
        <dbReference type="EMBL" id="GJE91746.1"/>
    </source>
</evidence>
<evidence type="ECO:0000256" key="1">
    <source>
        <dbReference type="ARBA" id="ARBA00022527"/>
    </source>
</evidence>
<feature type="region of interest" description="Disordered" evidence="7">
    <location>
        <begin position="1"/>
        <end position="60"/>
    </location>
</feature>
<evidence type="ECO:0000256" key="4">
    <source>
        <dbReference type="ARBA" id="ARBA00022777"/>
    </source>
</evidence>
<evidence type="ECO:0000256" key="2">
    <source>
        <dbReference type="ARBA" id="ARBA00022679"/>
    </source>
</evidence>
<dbReference type="GO" id="GO:0004712">
    <property type="term" value="F:protein serine/threonine/tyrosine kinase activity"/>
    <property type="evidence" value="ECO:0007669"/>
    <property type="project" value="TreeGrafter"/>
</dbReference>
<evidence type="ECO:0000256" key="6">
    <source>
        <dbReference type="PROSITE-ProRule" id="PRU10141"/>
    </source>
</evidence>
<reference evidence="9 10" key="1">
    <citation type="submission" date="2021-08" db="EMBL/GenBank/DDBJ databases">
        <title>Draft Genome Sequence of Phanerochaete sordida strain YK-624.</title>
        <authorList>
            <person name="Mori T."/>
            <person name="Dohra H."/>
            <person name="Suzuki T."/>
            <person name="Kawagishi H."/>
            <person name="Hirai H."/>
        </authorList>
    </citation>
    <scope>NUCLEOTIDE SEQUENCE [LARGE SCALE GENOMIC DNA]</scope>
    <source>
        <strain evidence="9 10">YK-624</strain>
    </source>
</reference>
<accession>A0A9P3GBC0</accession>
<dbReference type="EMBL" id="BPQB01000023">
    <property type="protein sequence ID" value="GJE91746.1"/>
    <property type="molecule type" value="Genomic_DNA"/>
</dbReference>
<organism evidence="9 10">
    <name type="scientific">Phanerochaete sordida</name>
    <dbReference type="NCBI Taxonomy" id="48140"/>
    <lineage>
        <taxon>Eukaryota</taxon>
        <taxon>Fungi</taxon>
        <taxon>Dikarya</taxon>
        <taxon>Basidiomycota</taxon>
        <taxon>Agaricomycotina</taxon>
        <taxon>Agaricomycetes</taxon>
        <taxon>Polyporales</taxon>
        <taxon>Phanerochaetaceae</taxon>
        <taxon>Phanerochaete</taxon>
    </lineage>
</organism>
<dbReference type="SMART" id="SM00220">
    <property type="entry name" value="S_TKc"/>
    <property type="match status" value="1"/>
</dbReference>
<dbReference type="PROSITE" id="PS00108">
    <property type="entry name" value="PROTEIN_KINASE_ST"/>
    <property type="match status" value="1"/>
</dbReference>
<keyword evidence="3 6" id="KW-0547">Nucleotide-binding</keyword>
<dbReference type="GO" id="GO:0000776">
    <property type="term" value="C:kinetochore"/>
    <property type="evidence" value="ECO:0007669"/>
    <property type="project" value="TreeGrafter"/>
</dbReference>
<dbReference type="Gene3D" id="3.30.200.20">
    <property type="entry name" value="Phosphorylase Kinase, domain 1"/>
    <property type="match status" value="1"/>
</dbReference>
<feature type="domain" description="Protein kinase" evidence="8">
    <location>
        <begin position="338"/>
        <end position="629"/>
    </location>
</feature>
<dbReference type="GO" id="GO:0004674">
    <property type="term" value="F:protein serine/threonine kinase activity"/>
    <property type="evidence" value="ECO:0007669"/>
    <property type="project" value="UniProtKB-KW"/>
</dbReference>
<keyword evidence="2" id="KW-0808">Transferase</keyword>
<dbReference type="GO" id="GO:0005634">
    <property type="term" value="C:nucleus"/>
    <property type="evidence" value="ECO:0007669"/>
    <property type="project" value="TreeGrafter"/>
</dbReference>
<protein>
    <submittedName>
        <fullName evidence="9">Pkinase-domain-containing protein</fullName>
    </submittedName>
</protein>
<keyword evidence="10" id="KW-1185">Reference proteome</keyword>
<feature type="region of interest" description="Disordered" evidence="7">
    <location>
        <begin position="702"/>
        <end position="727"/>
    </location>
</feature>
<dbReference type="GO" id="GO:0007094">
    <property type="term" value="P:mitotic spindle assembly checkpoint signaling"/>
    <property type="evidence" value="ECO:0007669"/>
    <property type="project" value="TreeGrafter"/>
</dbReference>
<dbReference type="GO" id="GO:0034501">
    <property type="term" value="P:protein localization to kinetochore"/>
    <property type="evidence" value="ECO:0007669"/>
    <property type="project" value="TreeGrafter"/>
</dbReference>
<evidence type="ECO:0000259" key="8">
    <source>
        <dbReference type="PROSITE" id="PS50011"/>
    </source>
</evidence>
<feature type="compositionally biased region" description="Pro residues" evidence="7">
    <location>
        <begin position="640"/>
        <end position="653"/>
    </location>
</feature>
<evidence type="ECO:0000256" key="5">
    <source>
        <dbReference type="ARBA" id="ARBA00022840"/>
    </source>
</evidence>
<feature type="region of interest" description="Disordered" evidence="7">
    <location>
        <begin position="203"/>
        <end position="328"/>
    </location>
</feature>
<dbReference type="OrthoDB" id="20524at2759"/>
<feature type="compositionally biased region" description="Low complexity" evidence="7">
    <location>
        <begin position="704"/>
        <end position="719"/>
    </location>
</feature>
<dbReference type="InterPro" id="IPR011009">
    <property type="entry name" value="Kinase-like_dom_sf"/>
</dbReference>
<dbReference type="FunFam" id="1.10.510.10:FF:000224">
    <property type="entry name" value="serine/threonine-protein kinase mph1 isoform X1"/>
    <property type="match status" value="1"/>
</dbReference>
<comment type="caution">
    <text evidence="9">The sequence shown here is derived from an EMBL/GenBank/DDBJ whole genome shotgun (WGS) entry which is preliminary data.</text>
</comment>
<dbReference type="CDD" id="cd14131">
    <property type="entry name" value="PKc_Mps1"/>
    <property type="match status" value="1"/>
</dbReference>
<evidence type="ECO:0000256" key="3">
    <source>
        <dbReference type="ARBA" id="ARBA00022741"/>
    </source>
</evidence>
<dbReference type="InterPro" id="IPR000719">
    <property type="entry name" value="Prot_kinase_dom"/>
</dbReference>
<keyword evidence="1" id="KW-0723">Serine/threonine-protein kinase</keyword>
<feature type="region of interest" description="Disordered" evidence="7">
    <location>
        <begin position="636"/>
        <end position="655"/>
    </location>
</feature>
<dbReference type="FunFam" id="3.30.200.20:FF:000131">
    <property type="entry name" value="Dual specificity protein kinase TTK"/>
    <property type="match status" value="1"/>
</dbReference>
<dbReference type="Proteomes" id="UP000703269">
    <property type="component" value="Unassembled WGS sequence"/>
</dbReference>